<feature type="binding site" evidence="11">
    <location>
        <position position="561"/>
    </location>
    <ligand>
        <name>Zn(2+)</name>
        <dbReference type="ChEBI" id="CHEBI:29105"/>
    </ligand>
</feature>
<evidence type="ECO:0000256" key="10">
    <source>
        <dbReference type="ARBA" id="ARBA00048348"/>
    </source>
</evidence>
<dbReference type="AlphaFoldDB" id="A0A849BY73"/>
<dbReference type="InterPro" id="IPR036874">
    <property type="entry name" value="Carbonic_anhydrase_sf"/>
</dbReference>
<dbReference type="GO" id="GO:0055085">
    <property type="term" value="P:transmembrane transport"/>
    <property type="evidence" value="ECO:0007669"/>
    <property type="project" value="InterPro"/>
</dbReference>
<feature type="transmembrane region" description="Helical" evidence="12">
    <location>
        <begin position="194"/>
        <end position="214"/>
    </location>
</feature>
<accession>A0A849BY73</accession>
<evidence type="ECO:0000256" key="12">
    <source>
        <dbReference type="SAM" id="Phobius"/>
    </source>
</evidence>
<dbReference type="Proteomes" id="UP000586827">
    <property type="component" value="Unassembled WGS sequence"/>
</dbReference>
<keyword evidence="7 12" id="KW-0472">Membrane</keyword>
<dbReference type="GO" id="GO:0016020">
    <property type="term" value="C:membrane"/>
    <property type="evidence" value="ECO:0007669"/>
    <property type="project" value="UniProtKB-SubCell"/>
</dbReference>
<evidence type="ECO:0000256" key="6">
    <source>
        <dbReference type="ARBA" id="ARBA00022989"/>
    </source>
</evidence>
<comment type="similarity">
    <text evidence="2">Belongs to the beta-class carbonic anhydrase family.</text>
</comment>
<dbReference type="EMBL" id="JABELX010000005">
    <property type="protein sequence ID" value="NNH71472.1"/>
    <property type="molecule type" value="Genomic_DNA"/>
</dbReference>
<dbReference type="InterPro" id="IPR001902">
    <property type="entry name" value="SLC26A/SulP_fam"/>
</dbReference>
<keyword evidence="15" id="KW-1185">Reference proteome</keyword>
<evidence type="ECO:0000256" key="5">
    <source>
        <dbReference type="ARBA" id="ARBA00022833"/>
    </source>
</evidence>
<feature type="transmembrane region" description="Helical" evidence="12">
    <location>
        <begin position="373"/>
        <end position="404"/>
    </location>
</feature>
<feature type="transmembrane region" description="Helical" evidence="12">
    <location>
        <begin position="51"/>
        <end position="71"/>
    </location>
</feature>
<sequence>MSTDTEQAARTSLPGLVEVLRKDLPASLVVFLVALPLSLGIAVATGAPVAAGLIAAVVGGVVAGLLGGSTLQVSGPAAGLTVVVAETIAQFGWAGACFITVAAGALQIIFGLSRIARAALAIAPVVVHAMLAGIGITIALQQVHVLLGGASESTALQNITELPGQLLNLHGGAVLIGGVVIVIMLGWRYLPRRIRVVPGPLVAVVAATGLSMLMPDQIERIVLNGSLFDAIGLPEIPRGGWATIAMTVLTVALIASVESLLSAVAVDKMHSGPRTNFDRELVGQGAANMTSGLLGGLPVTGVIVRSAANVRAGACTRASSVLHGLWILVFAVALVGVVQQIPKAALAGLLIVVGVQLVKLADIRLAHRTGDLVVYTATVLGVVFLNLLEGVLIGLGIAFALLLWRVVRVAVVAMPVAENGNWMVSIDGTCTFLALPRLSTEFAKVPEGADVLIELSVDFLDHAAYEAIHDWVRQHENVGGTVEFVEMGPVRMDTAAVGPPARIPTRGMLDEVLAPWRRTARRADPMVTGIAKYHRSHAHAVRPHLGGLRDGQEPHSVFLTCADSRIVPNVITNSGPGDLFTVRNVGNVIPADGSDSSIEAALVYALDKLDIRSVVVCGHSGCGAMETLYGGAITGTELDTWLANAQPSLNRFRAGHPVAFAAAAAGFGSVDQLAMVNVAMQLETLYTHPVVRHGVEERGVVVSGLFFDIASGRVVEVTVSGIAQIDDLGRRLPAKDSAVQPV</sequence>
<keyword evidence="11" id="KW-0479">Metal-binding</keyword>
<comment type="function">
    <text evidence="9">Catalyzes the reversible hydration of carbon dioxide to form bicarbonate.</text>
</comment>
<keyword evidence="6 12" id="KW-1133">Transmembrane helix</keyword>
<evidence type="ECO:0000256" key="8">
    <source>
        <dbReference type="ARBA" id="ARBA00023239"/>
    </source>
</evidence>
<dbReference type="EC" id="4.2.1.1" evidence="3"/>
<keyword evidence="4 12" id="KW-0812">Transmembrane</keyword>
<feature type="transmembrane region" description="Helical" evidence="12">
    <location>
        <begin position="119"/>
        <end position="147"/>
    </location>
</feature>
<feature type="binding site" evidence="11">
    <location>
        <position position="622"/>
    </location>
    <ligand>
        <name>Zn(2+)</name>
        <dbReference type="ChEBI" id="CHEBI:29105"/>
    </ligand>
</feature>
<feature type="transmembrane region" description="Helical" evidence="12">
    <location>
        <begin position="24"/>
        <end position="44"/>
    </location>
</feature>
<reference evidence="14 15" key="1">
    <citation type="submission" date="2020-05" db="EMBL/GenBank/DDBJ databases">
        <title>MicrobeNet Type strains.</title>
        <authorList>
            <person name="Nicholson A.C."/>
        </authorList>
    </citation>
    <scope>NUCLEOTIDE SEQUENCE [LARGE SCALE GENOMIC DNA]</scope>
    <source>
        <strain evidence="14 15">JCM 3224</strain>
    </source>
</reference>
<evidence type="ECO:0000256" key="9">
    <source>
        <dbReference type="ARBA" id="ARBA00024993"/>
    </source>
</evidence>
<feature type="transmembrane region" description="Helical" evidence="12">
    <location>
        <begin position="91"/>
        <end position="112"/>
    </location>
</feature>
<evidence type="ECO:0000313" key="14">
    <source>
        <dbReference type="EMBL" id="NNH71472.1"/>
    </source>
</evidence>
<dbReference type="Pfam" id="PF00484">
    <property type="entry name" value="Pro_CA"/>
    <property type="match status" value="1"/>
</dbReference>
<dbReference type="SUPFAM" id="SSF53056">
    <property type="entry name" value="beta-carbonic anhydrase, cab"/>
    <property type="match status" value="1"/>
</dbReference>
<evidence type="ECO:0000256" key="3">
    <source>
        <dbReference type="ARBA" id="ARBA00012925"/>
    </source>
</evidence>
<evidence type="ECO:0000259" key="13">
    <source>
        <dbReference type="Pfam" id="PF00916"/>
    </source>
</evidence>
<evidence type="ECO:0000256" key="7">
    <source>
        <dbReference type="ARBA" id="ARBA00023136"/>
    </source>
</evidence>
<dbReference type="Gene3D" id="3.40.1050.10">
    <property type="entry name" value="Carbonic anhydrase"/>
    <property type="match status" value="1"/>
</dbReference>
<evidence type="ECO:0000256" key="2">
    <source>
        <dbReference type="ARBA" id="ARBA00006217"/>
    </source>
</evidence>
<evidence type="ECO:0000313" key="15">
    <source>
        <dbReference type="Proteomes" id="UP000586827"/>
    </source>
</evidence>
<dbReference type="InterPro" id="IPR001765">
    <property type="entry name" value="Carbonic_anhydrase"/>
</dbReference>
<evidence type="ECO:0000256" key="1">
    <source>
        <dbReference type="ARBA" id="ARBA00004141"/>
    </source>
</evidence>
<dbReference type="GO" id="GO:0004089">
    <property type="term" value="F:carbonate dehydratase activity"/>
    <property type="evidence" value="ECO:0007669"/>
    <property type="project" value="UniProtKB-EC"/>
</dbReference>
<dbReference type="SMART" id="SM00947">
    <property type="entry name" value="Pro_CA"/>
    <property type="match status" value="1"/>
</dbReference>
<feature type="binding site" evidence="11">
    <location>
        <position position="619"/>
    </location>
    <ligand>
        <name>Zn(2+)</name>
        <dbReference type="ChEBI" id="CHEBI:29105"/>
    </ligand>
</feature>
<comment type="catalytic activity">
    <reaction evidence="10">
        <text>hydrogencarbonate + H(+) = CO2 + H2O</text>
        <dbReference type="Rhea" id="RHEA:10748"/>
        <dbReference type="ChEBI" id="CHEBI:15377"/>
        <dbReference type="ChEBI" id="CHEBI:15378"/>
        <dbReference type="ChEBI" id="CHEBI:16526"/>
        <dbReference type="ChEBI" id="CHEBI:17544"/>
        <dbReference type="EC" id="4.2.1.1"/>
    </reaction>
</comment>
<feature type="transmembrane region" description="Helical" evidence="12">
    <location>
        <begin position="344"/>
        <end position="361"/>
    </location>
</feature>
<dbReference type="InterPro" id="IPR011547">
    <property type="entry name" value="SLC26A/SulP_dom"/>
</dbReference>
<evidence type="ECO:0000256" key="11">
    <source>
        <dbReference type="PIRSR" id="PIRSR601765-1"/>
    </source>
</evidence>
<dbReference type="InterPro" id="IPR015892">
    <property type="entry name" value="Carbonic_anhydrase_CS"/>
</dbReference>
<evidence type="ECO:0000256" key="4">
    <source>
        <dbReference type="ARBA" id="ARBA00022692"/>
    </source>
</evidence>
<dbReference type="PANTHER" id="PTHR11814">
    <property type="entry name" value="SULFATE TRANSPORTER"/>
    <property type="match status" value="1"/>
</dbReference>
<dbReference type="GO" id="GO:0015976">
    <property type="term" value="P:carbon utilization"/>
    <property type="evidence" value="ECO:0007669"/>
    <property type="project" value="InterPro"/>
</dbReference>
<keyword evidence="8" id="KW-0456">Lyase</keyword>
<keyword evidence="5 11" id="KW-0862">Zinc</keyword>
<feature type="transmembrane region" description="Helical" evidence="12">
    <location>
        <begin position="321"/>
        <end position="338"/>
    </location>
</feature>
<organism evidence="14 15">
    <name type="scientific">Nocardia uniformis</name>
    <dbReference type="NCBI Taxonomy" id="53432"/>
    <lineage>
        <taxon>Bacteria</taxon>
        <taxon>Bacillati</taxon>
        <taxon>Actinomycetota</taxon>
        <taxon>Actinomycetes</taxon>
        <taxon>Mycobacteriales</taxon>
        <taxon>Nocardiaceae</taxon>
        <taxon>Nocardia</taxon>
    </lineage>
</organism>
<comment type="subcellular location">
    <subcellularLocation>
        <location evidence="1">Membrane</location>
        <topology evidence="1">Multi-pass membrane protein</topology>
    </subcellularLocation>
</comment>
<dbReference type="PROSITE" id="PS00704">
    <property type="entry name" value="PROK_CO2_ANHYDRASE_1"/>
    <property type="match status" value="1"/>
</dbReference>
<feature type="transmembrane region" description="Helical" evidence="12">
    <location>
        <begin position="167"/>
        <end position="187"/>
    </location>
</feature>
<protein>
    <recommendedName>
        <fullName evidence="3">carbonic anhydrase</fullName>
        <ecNumber evidence="3">4.2.1.1</ecNumber>
    </recommendedName>
</protein>
<feature type="binding site" evidence="11">
    <location>
        <position position="563"/>
    </location>
    <ligand>
        <name>Zn(2+)</name>
        <dbReference type="ChEBI" id="CHEBI:29105"/>
    </ligand>
</feature>
<name>A0A849BY73_9NOCA</name>
<comment type="cofactor">
    <cofactor evidence="11">
        <name>Zn(2+)</name>
        <dbReference type="ChEBI" id="CHEBI:29105"/>
    </cofactor>
    <text evidence="11">Binds 1 zinc ion per subunit.</text>
</comment>
<feature type="domain" description="SLC26A/SulP transporter" evidence="13">
    <location>
        <begin position="20"/>
        <end position="377"/>
    </location>
</feature>
<dbReference type="Pfam" id="PF00916">
    <property type="entry name" value="Sulfate_transp"/>
    <property type="match status" value="1"/>
</dbReference>
<feature type="transmembrane region" description="Helical" evidence="12">
    <location>
        <begin position="241"/>
        <end position="266"/>
    </location>
</feature>
<comment type="caution">
    <text evidence="14">The sequence shown here is derived from an EMBL/GenBank/DDBJ whole genome shotgun (WGS) entry which is preliminary data.</text>
</comment>
<proteinExistence type="inferred from homology"/>
<gene>
    <name evidence="14" type="ORF">HLB23_16645</name>
</gene>
<dbReference type="GO" id="GO:0008270">
    <property type="term" value="F:zinc ion binding"/>
    <property type="evidence" value="ECO:0007669"/>
    <property type="project" value="InterPro"/>
</dbReference>